<dbReference type="InterPro" id="IPR011330">
    <property type="entry name" value="Glyco_hydro/deAcase_b/a-brl"/>
</dbReference>
<keyword evidence="4" id="KW-0378">Hydrolase</keyword>
<accession>A0A7L5EEY6</accession>
<evidence type="ECO:0000256" key="3">
    <source>
        <dbReference type="ARBA" id="ARBA00022723"/>
    </source>
</evidence>
<dbReference type="InterPro" id="IPR011013">
    <property type="entry name" value="Gal_mutarotase_sf_dom"/>
</dbReference>
<feature type="domain" description="Glycoside hydrolase family 57 N-terminal" evidence="8">
    <location>
        <begin position="51"/>
        <end position="183"/>
    </location>
</feature>
<dbReference type="Gene3D" id="2.70.98.30">
    <property type="entry name" value="Golgi alpha-mannosidase II, domain 4"/>
    <property type="match status" value="1"/>
</dbReference>
<sequence>MNKKRFISYLFLLCFPITLLGQKGLNDTTYILTYDHGGLILWGGEHFIERLKNATEWLDKYPSFKIGLDNEAQIYDHFAEDEPHLLKEMKDILSAYDGRIGIGSCTYGQPLSQFISDESNIRQIAYALDTERKIFNYRPPVYLMSEHAMHSQIPQIINGFGFDGAIMRTHFMMYGYNPTFNYPIGLWEGIDGSRISTIPTYEGEGAAFGKTTVDTWILTRYPSKDAPQSLDDYRKQFKHINPLLASRADDSGLRREALVAEYDKKPKFQFILLDELLRKYPQATDIMRTRPNDFTVRMPWGYCGNEIWNESRKAEVEVLIAERLAAFSKMYGGEAFENDLDKAWKDLLLAQHHDIQIVGLIPEARKLLPRSYETSNQVIEKSMNFFANQMKGEGLKQVTVFNPLSWEHSPWVMAYISLHKGEAKNFIVRSGNKSYPAYVVNSNEYSDGSLLDAFVIFKPDLKPLSLTSFSIMAAEPEMNNLVDNIQYDEENLIIRTPFYNLKLNEKGGFDYLKSSKGQVIFNNNQAKCAFFEGTIDGSVQVSEGRWSIYKSKGYMPWINLVEHGYIDDIPYTYEVMLYEDKPVINCKVSFDFNGQMIGHPTEDKRDWHSGFIHEEKLRFKLFHQLEKTSVGIRDLPFAISETSDKYIEGNYWTALTDGDNGIAIFNKGNMGSIKEDEQCLSIPLAFSHYYVWGIRPLYGKYSYEFALYPFQGDWKQADLTKRSLEYAFQTPSVQTIKTSNTMDCELQPLNASLENDVILTALYPNKGGIWARYFKYGELTKSSSVKFNTQNTVLNEIDLDGNLLRPNVKDLNLSPWQFKTVRLDIK</sequence>
<evidence type="ECO:0000256" key="5">
    <source>
        <dbReference type="ARBA" id="ARBA00023277"/>
    </source>
</evidence>
<dbReference type="Gene3D" id="3.20.110.10">
    <property type="entry name" value="Glycoside hydrolase 38, N terminal domain"/>
    <property type="match status" value="1"/>
</dbReference>
<dbReference type="SUPFAM" id="SSF74650">
    <property type="entry name" value="Galactose mutarotase-like"/>
    <property type="match status" value="1"/>
</dbReference>
<evidence type="ECO:0000256" key="7">
    <source>
        <dbReference type="RuleBase" id="RU361196"/>
    </source>
</evidence>
<dbReference type="AlphaFoldDB" id="A0A7L5EEY6"/>
<dbReference type="SUPFAM" id="SSF88688">
    <property type="entry name" value="Families 57/38 glycoside transferase middle domain"/>
    <property type="match status" value="1"/>
</dbReference>
<evidence type="ECO:0000313" key="10">
    <source>
        <dbReference type="Proteomes" id="UP000501982"/>
    </source>
</evidence>
<comment type="similarity">
    <text evidence="2">Belongs to the glycosyl hydrolase 38 family.</text>
</comment>
<dbReference type="SUPFAM" id="SSF88713">
    <property type="entry name" value="Glycoside hydrolase/deacetylase"/>
    <property type="match status" value="1"/>
</dbReference>
<dbReference type="GO" id="GO:0030246">
    <property type="term" value="F:carbohydrate binding"/>
    <property type="evidence" value="ECO:0007669"/>
    <property type="project" value="InterPro"/>
</dbReference>
<dbReference type="EMBL" id="CP051672">
    <property type="protein sequence ID" value="QJE29876.1"/>
    <property type="molecule type" value="Genomic_DNA"/>
</dbReference>
<dbReference type="InterPro" id="IPR004300">
    <property type="entry name" value="Glyco_hydro_57_N"/>
</dbReference>
<evidence type="ECO:0000256" key="1">
    <source>
        <dbReference type="ARBA" id="ARBA00006821"/>
    </source>
</evidence>
<dbReference type="InterPro" id="IPR028995">
    <property type="entry name" value="Glyco_hydro_57/38_cen_sf"/>
</dbReference>
<dbReference type="GO" id="GO:0006013">
    <property type="term" value="P:mannose metabolic process"/>
    <property type="evidence" value="ECO:0007669"/>
    <property type="project" value="InterPro"/>
</dbReference>
<name>A0A7L5EEY6_PARDI</name>
<dbReference type="PANTHER" id="PTHR46017:SF1">
    <property type="entry name" value="ALPHA-MANNOSIDASE 2C1"/>
    <property type="match status" value="1"/>
</dbReference>
<dbReference type="InterPro" id="IPR037094">
    <property type="entry name" value="Glyco_hydro_38_cen_sf"/>
</dbReference>
<dbReference type="GO" id="GO:0009313">
    <property type="term" value="P:oligosaccharide catabolic process"/>
    <property type="evidence" value="ECO:0007669"/>
    <property type="project" value="TreeGrafter"/>
</dbReference>
<reference evidence="9 10" key="1">
    <citation type="submission" date="2020-04" db="EMBL/GenBank/DDBJ databases">
        <title>Complete Genomes and Methylome analysis of CBBP consortium that reverse antibiotic-induced susceptibility to vancomycin-resistant Enterococcus faecium infection.</title>
        <authorList>
            <person name="Fomenkov A."/>
            <person name="Zhang Z."/>
            <person name="Pamer E."/>
            <person name="Roberts R.J."/>
        </authorList>
    </citation>
    <scope>NUCLEOTIDE SEQUENCE [LARGE SCALE GENOMIC DNA]</scope>
    <source>
        <strain evidence="10">CBBP</strain>
    </source>
</reference>
<evidence type="ECO:0000256" key="4">
    <source>
        <dbReference type="ARBA" id="ARBA00022801"/>
    </source>
</evidence>
<keyword evidence="5 7" id="KW-0119">Carbohydrate metabolism</keyword>
<evidence type="ECO:0000256" key="6">
    <source>
        <dbReference type="ARBA" id="ARBA00023295"/>
    </source>
</evidence>
<dbReference type="Pfam" id="PF03065">
    <property type="entry name" value="Glyco_hydro_57"/>
    <property type="match status" value="1"/>
</dbReference>
<keyword evidence="3" id="KW-0479">Metal-binding</keyword>
<gene>
    <name evidence="9" type="ORF">HHO38_16925</name>
</gene>
<dbReference type="InterPro" id="IPR027291">
    <property type="entry name" value="Glyco_hydro_38_N_sf"/>
</dbReference>
<organism evidence="9 10">
    <name type="scientific">Parabacteroides distasonis</name>
    <dbReference type="NCBI Taxonomy" id="823"/>
    <lineage>
        <taxon>Bacteria</taxon>
        <taxon>Pseudomonadati</taxon>
        <taxon>Bacteroidota</taxon>
        <taxon>Bacteroidia</taxon>
        <taxon>Bacteroidales</taxon>
        <taxon>Tannerellaceae</taxon>
        <taxon>Parabacteroides</taxon>
    </lineage>
</organism>
<dbReference type="GO" id="GO:0046872">
    <property type="term" value="F:metal ion binding"/>
    <property type="evidence" value="ECO:0007669"/>
    <property type="project" value="UniProtKB-KW"/>
</dbReference>
<dbReference type="GO" id="GO:0004559">
    <property type="term" value="F:alpha-mannosidase activity"/>
    <property type="evidence" value="ECO:0007669"/>
    <property type="project" value="InterPro"/>
</dbReference>
<dbReference type="PANTHER" id="PTHR46017">
    <property type="entry name" value="ALPHA-MANNOSIDASE 2C1"/>
    <property type="match status" value="1"/>
</dbReference>
<evidence type="ECO:0000313" key="9">
    <source>
        <dbReference type="EMBL" id="QJE29876.1"/>
    </source>
</evidence>
<dbReference type="RefSeq" id="WP_170106087.1">
    <property type="nucleotide sequence ID" value="NZ_CP051672.1"/>
</dbReference>
<comment type="similarity">
    <text evidence="1 7">Belongs to the glycosyl hydrolase 57 family.</text>
</comment>
<dbReference type="Gene3D" id="1.20.1270.50">
    <property type="entry name" value="Glycoside hydrolase family 38, central domain"/>
    <property type="match status" value="1"/>
</dbReference>
<protein>
    <recommendedName>
        <fullName evidence="8">Glycoside hydrolase family 57 N-terminal domain-containing protein</fullName>
    </recommendedName>
</protein>
<dbReference type="Proteomes" id="UP000501982">
    <property type="component" value="Chromosome"/>
</dbReference>
<proteinExistence type="inferred from homology"/>
<keyword evidence="6" id="KW-0326">Glycosidase</keyword>
<evidence type="ECO:0000259" key="8">
    <source>
        <dbReference type="Pfam" id="PF03065"/>
    </source>
</evidence>
<evidence type="ECO:0000256" key="2">
    <source>
        <dbReference type="ARBA" id="ARBA00009792"/>
    </source>
</evidence>